<dbReference type="Proteomes" id="UP000625283">
    <property type="component" value="Unassembled WGS sequence"/>
</dbReference>
<accession>A0ABS1QZN0</accession>
<reference evidence="1 2" key="1">
    <citation type="submission" date="2021-01" db="EMBL/GenBank/DDBJ databases">
        <title>C459-1 draft genome sequence.</title>
        <authorList>
            <person name="Zhang X.-F."/>
        </authorList>
    </citation>
    <scope>NUCLEOTIDE SEQUENCE [LARGE SCALE GENOMIC DNA]</scope>
    <source>
        <strain evidence="2">C459-1</strain>
    </source>
</reference>
<evidence type="ECO:0008006" key="3">
    <source>
        <dbReference type="Google" id="ProtNLM"/>
    </source>
</evidence>
<evidence type="ECO:0000313" key="2">
    <source>
        <dbReference type="Proteomes" id="UP000625283"/>
    </source>
</evidence>
<dbReference type="RefSeq" id="WP_202101583.1">
    <property type="nucleotide sequence ID" value="NZ_JAERTY010000002.1"/>
</dbReference>
<protein>
    <recommendedName>
        <fullName evidence="3">DUF4292 domain-containing protein</fullName>
    </recommendedName>
</protein>
<sequence length="265" mass="31024">MQKQVFIKFPSLIALLFFALSTRGQEKKDIKLFLSKYPDILNLKQYPKINEVLIEFKEAAPVYLTLVTDHTISNKSKKYYDLSFDGDLYRLKKTYNISFDSLYLDKVPTWHEGKALNMIINRDSAFFAIRHTLNQYITATYNKDWKNLVAALNNLTSSIRSLSDENISYLFQGIIDIDGNLETIKLIDGKKDSFSDFTAKHLKEDRQSWLPFTKDMRNYRSPVDIFIVRNGNKIIKMDYSTKVRRLEIENPNTNTFMFSNEMSLN</sequence>
<evidence type="ECO:0000313" key="1">
    <source>
        <dbReference type="EMBL" id="MBL1407774.1"/>
    </source>
</evidence>
<comment type="caution">
    <text evidence="1">The sequence shown here is derived from an EMBL/GenBank/DDBJ whole genome shotgun (WGS) entry which is preliminary data.</text>
</comment>
<proteinExistence type="predicted"/>
<gene>
    <name evidence="1" type="ORF">JKG61_03330</name>
</gene>
<keyword evidence="2" id="KW-1185">Reference proteome</keyword>
<organism evidence="1 2">
    <name type="scientific">Sphingobacterium faecale</name>
    <dbReference type="NCBI Taxonomy" id="2803775"/>
    <lineage>
        <taxon>Bacteria</taxon>
        <taxon>Pseudomonadati</taxon>
        <taxon>Bacteroidota</taxon>
        <taxon>Sphingobacteriia</taxon>
        <taxon>Sphingobacteriales</taxon>
        <taxon>Sphingobacteriaceae</taxon>
        <taxon>Sphingobacterium</taxon>
    </lineage>
</organism>
<dbReference type="EMBL" id="JAERTY010000002">
    <property type="protein sequence ID" value="MBL1407774.1"/>
    <property type="molecule type" value="Genomic_DNA"/>
</dbReference>
<name>A0ABS1QZN0_9SPHI</name>